<feature type="region of interest" description="Disordered" evidence="2">
    <location>
        <begin position="299"/>
        <end position="319"/>
    </location>
</feature>
<comment type="caution">
    <text evidence="4">The sequence shown here is derived from an EMBL/GenBank/DDBJ whole genome shotgun (WGS) entry which is preliminary data.</text>
</comment>
<evidence type="ECO:0000256" key="1">
    <source>
        <dbReference type="ARBA" id="ARBA00022821"/>
    </source>
</evidence>
<evidence type="ECO:0000259" key="3">
    <source>
        <dbReference type="Pfam" id="PF23247"/>
    </source>
</evidence>
<dbReference type="SUPFAM" id="SSF52047">
    <property type="entry name" value="RNI-like"/>
    <property type="match status" value="1"/>
</dbReference>
<evidence type="ECO:0000313" key="5">
    <source>
        <dbReference type="Proteomes" id="UP001311915"/>
    </source>
</evidence>
<dbReference type="Pfam" id="PF23247">
    <property type="entry name" value="LRR_RPS2"/>
    <property type="match status" value="1"/>
</dbReference>
<name>A0AAV9LJW1_9SOLN</name>
<feature type="domain" description="Disease resistance protein At4g27190-like leucine-rich repeats" evidence="3">
    <location>
        <begin position="145"/>
        <end position="266"/>
    </location>
</feature>
<dbReference type="AlphaFoldDB" id="A0AAV9LJW1"/>
<dbReference type="PANTHER" id="PTHR33463:SF198">
    <property type="entry name" value="RPP4C3"/>
    <property type="match status" value="1"/>
</dbReference>
<proteinExistence type="predicted"/>
<dbReference type="Proteomes" id="UP001311915">
    <property type="component" value="Unassembled WGS sequence"/>
</dbReference>
<dbReference type="InterPro" id="IPR057135">
    <property type="entry name" value="At4g27190-like_LRR"/>
</dbReference>
<reference evidence="4 5" key="1">
    <citation type="submission" date="2023-10" db="EMBL/GenBank/DDBJ databases">
        <title>Genome-Wide Identification Analysis in wild type Solanum Pinnatisectum Reveals Some Genes Defensing Phytophthora Infestans.</title>
        <authorList>
            <person name="Sun C."/>
        </authorList>
    </citation>
    <scope>NUCLEOTIDE SEQUENCE [LARGE SCALE GENOMIC DNA]</scope>
    <source>
        <strain evidence="4">LQN</strain>
        <tissue evidence="4">Leaf</tissue>
    </source>
</reference>
<keyword evidence="5" id="KW-1185">Reference proteome</keyword>
<keyword evidence="1" id="KW-0611">Plant defense</keyword>
<gene>
    <name evidence="4" type="ORF">R3W88_028283</name>
</gene>
<dbReference type="Gene3D" id="3.80.10.10">
    <property type="entry name" value="Ribonuclease Inhibitor"/>
    <property type="match status" value="1"/>
</dbReference>
<feature type="compositionally biased region" description="Basic and acidic residues" evidence="2">
    <location>
        <begin position="308"/>
        <end position="319"/>
    </location>
</feature>
<evidence type="ECO:0000256" key="2">
    <source>
        <dbReference type="SAM" id="MobiDB-lite"/>
    </source>
</evidence>
<protein>
    <recommendedName>
        <fullName evidence="3">Disease resistance protein At4g27190-like leucine-rich repeats domain-containing protein</fullName>
    </recommendedName>
</protein>
<evidence type="ECO:0000313" key="4">
    <source>
        <dbReference type="EMBL" id="KAK4725504.1"/>
    </source>
</evidence>
<dbReference type="EMBL" id="JAWPEI010000006">
    <property type="protein sequence ID" value="KAK4725504.1"/>
    <property type="molecule type" value="Genomic_DNA"/>
</dbReference>
<sequence>MEISMNYDFNKNISLKVSETTPLGDWICQLLKESKFVESTGKGTNNVLTELQLNEFQNVKYLRLSNCDLVTHLLKTAHEVINLYELNLAFLECLTHICSDNVERIEFPLLRKMSFYELPEFQNFCPTAITDSNPLFDEKVSCPNLEYLSIYHSNISALCSHQLPTDYFTKLQTLEVCDCGKLRNLMSPSVAKGLLNLQWLEIEHCESMEEVITKGEGIMTLFPRLEHLELNYLPKLGHFFLTEHALEFPFLKEVIIYKCPEMKTFVQQGISVSTPSLESVNYDYEVKVDDLNKWVQQRFSSQEQEASDGNKAEPSHGRN</sequence>
<dbReference type="InterPro" id="IPR050905">
    <property type="entry name" value="Plant_NBS-LRR"/>
</dbReference>
<dbReference type="PANTHER" id="PTHR33463">
    <property type="entry name" value="NB-ARC DOMAIN-CONTAINING PROTEIN-RELATED"/>
    <property type="match status" value="1"/>
</dbReference>
<accession>A0AAV9LJW1</accession>
<organism evidence="4 5">
    <name type="scientific">Solanum pinnatisectum</name>
    <name type="common">tansyleaf nightshade</name>
    <dbReference type="NCBI Taxonomy" id="50273"/>
    <lineage>
        <taxon>Eukaryota</taxon>
        <taxon>Viridiplantae</taxon>
        <taxon>Streptophyta</taxon>
        <taxon>Embryophyta</taxon>
        <taxon>Tracheophyta</taxon>
        <taxon>Spermatophyta</taxon>
        <taxon>Magnoliopsida</taxon>
        <taxon>eudicotyledons</taxon>
        <taxon>Gunneridae</taxon>
        <taxon>Pentapetalae</taxon>
        <taxon>asterids</taxon>
        <taxon>lamiids</taxon>
        <taxon>Solanales</taxon>
        <taxon>Solanaceae</taxon>
        <taxon>Solanoideae</taxon>
        <taxon>Solaneae</taxon>
        <taxon>Solanum</taxon>
    </lineage>
</organism>
<dbReference type="InterPro" id="IPR032675">
    <property type="entry name" value="LRR_dom_sf"/>
</dbReference>